<proteinExistence type="predicted"/>
<dbReference type="OrthoDB" id="199424at2"/>
<comment type="caution">
    <text evidence="2">The sequence shown here is derived from an EMBL/GenBank/DDBJ whole genome shotgun (WGS) entry which is preliminary data.</text>
</comment>
<dbReference type="Proteomes" id="UP000014139">
    <property type="component" value="Unassembled WGS sequence"/>
</dbReference>
<evidence type="ECO:0000256" key="1">
    <source>
        <dbReference type="SAM" id="Phobius"/>
    </source>
</evidence>
<evidence type="ECO:0000313" key="2">
    <source>
        <dbReference type="EMBL" id="EOD65087.1"/>
    </source>
</evidence>
<keyword evidence="1" id="KW-0812">Transmembrane</keyword>
<keyword evidence="3" id="KW-1185">Reference proteome</keyword>
<sequence>MEEPIIVLLPGERLLWSGRSRRVVPTGREWFRMALGSLLVAGPVAAGLSDPAGGFPVVAAVFAAFGLAIAWGPVLWRLRTTRRAVYTVTDQRVLVADRVSGRTREEYLSDLEPPILDPGQDGTGTLTLRRLDASVNVFGVPVPVRNGSVPIELFTVPDAARLCRLIEEEQDWH</sequence>
<evidence type="ECO:0000313" key="3">
    <source>
        <dbReference type="Proteomes" id="UP000014139"/>
    </source>
</evidence>
<dbReference type="AlphaFoldDB" id="R1G0Q4"/>
<dbReference type="RefSeq" id="WP_003102627.1">
    <property type="nucleotide sequence ID" value="NZ_AOUO01000443.1"/>
</dbReference>
<keyword evidence="1" id="KW-0472">Membrane</keyword>
<dbReference type="EMBL" id="AOUO01000443">
    <property type="protein sequence ID" value="EOD65087.1"/>
    <property type="molecule type" value="Genomic_DNA"/>
</dbReference>
<name>R1G0Q4_9PSEU</name>
<accession>R1G0Q4</accession>
<dbReference type="PATRIC" id="fig|1292037.4.peg.5338"/>
<protein>
    <submittedName>
        <fullName evidence="2">Uncharacterized protein</fullName>
    </submittedName>
</protein>
<feature type="transmembrane region" description="Helical" evidence="1">
    <location>
        <begin position="54"/>
        <end position="76"/>
    </location>
</feature>
<keyword evidence="1" id="KW-1133">Transmembrane helix</keyword>
<organism evidence="2 3">
    <name type="scientific">Amycolatopsis vancoresmycina DSM 44592</name>
    <dbReference type="NCBI Taxonomy" id="1292037"/>
    <lineage>
        <taxon>Bacteria</taxon>
        <taxon>Bacillati</taxon>
        <taxon>Actinomycetota</taxon>
        <taxon>Actinomycetes</taxon>
        <taxon>Pseudonocardiales</taxon>
        <taxon>Pseudonocardiaceae</taxon>
        <taxon>Amycolatopsis</taxon>
    </lineage>
</organism>
<reference evidence="2 3" key="1">
    <citation type="submission" date="2013-02" db="EMBL/GenBank/DDBJ databases">
        <title>Draft genome sequence of Amycolatopsis vancoresmycina strain DSM 44592T.</title>
        <authorList>
            <person name="Kumar S."/>
            <person name="Kaur N."/>
            <person name="Kaur C."/>
            <person name="Raghava G.P.S."/>
            <person name="Mayilraj S."/>
        </authorList>
    </citation>
    <scope>NUCLEOTIDE SEQUENCE [LARGE SCALE GENOMIC DNA]</scope>
    <source>
        <strain evidence="2 3">DSM 44592</strain>
    </source>
</reference>
<gene>
    <name evidence="2" type="ORF">H480_28316</name>
</gene>